<proteinExistence type="predicted"/>
<sequence>MNGMPVKCDNCKGGFHIFVQHRRLEDSIEETYFECPYCQQHYPSFYTDTAVREKQRSITKLRERFDALKNPAKRDVLQERIEREQAEVKVLMDELKLKYKPV</sequence>
<reference evidence="1" key="1">
    <citation type="submission" date="2014-08" db="EMBL/GenBank/DDBJ databases">
        <title>Comparative genomics of the Paenibacillus odorifer group.</title>
        <authorList>
            <person name="den Bakker H.C."/>
            <person name="Tsai Y.-C.Y.-C."/>
            <person name="Martin N."/>
            <person name="Korlach J."/>
            <person name="Wiedmann M."/>
        </authorList>
    </citation>
    <scope>NUCLEOTIDE SEQUENCE [LARGE SCALE GENOMIC DNA]</scope>
    <source>
        <strain evidence="1">DSM 13188</strain>
    </source>
</reference>
<gene>
    <name evidence="1" type="ORF">PBOR_24150</name>
</gene>
<organism evidence="1 2">
    <name type="scientific">Paenibacillus borealis</name>
    <dbReference type="NCBI Taxonomy" id="160799"/>
    <lineage>
        <taxon>Bacteria</taxon>
        <taxon>Bacillati</taxon>
        <taxon>Bacillota</taxon>
        <taxon>Bacilli</taxon>
        <taxon>Bacillales</taxon>
        <taxon>Paenibacillaceae</taxon>
        <taxon>Paenibacillus</taxon>
    </lineage>
</organism>
<dbReference type="Proteomes" id="UP000029518">
    <property type="component" value="Chromosome"/>
</dbReference>
<dbReference type="InterPro" id="IPR011011">
    <property type="entry name" value="Znf_FYVE_PHD"/>
</dbReference>
<dbReference type="OrthoDB" id="1918216at2"/>
<dbReference type="EMBL" id="CP009285">
    <property type="protein sequence ID" value="AIQ59701.1"/>
    <property type="molecule type" value="Genomic_DNA"/>
</dbReference>
<evidence type="ECO:0000313" key="1">
    <source>
        <dbReference type="EMBL" id="AIQ59701.1"/>
    </source>
</evidence>
<protein>
    <recommendedName>
        <fullName evidence="3">Transglycosylase</fullName>
    </recommendedName>
</protein>
<dbReference type="RefSeq" id="WP_042215811.1">
    <property type="nucleotide sequence ID" value="NZ_CP009285.1"/>
</dbReference>
<evidence type="ECO:0008006" key="3">
    <source>
        <dbReference type="Google" id="ProtNLM"/>
    </source>
</evidence>
<dbReference type="AlphaFoldDB" id="A0A089LDW2"/>
<name>A0A089LDW2_PAEBO</name>
<dbReference type="KEGG" id="pbd:PBOR_24150"/>
<keyword evidence="2" id="KW-1185">Reference proteome</keyword>
<dbReference type="HOGENOM" id="CLU_170872_0_0_9"/>
<dbReference type="SUPFAM" id="SSF57903">
    <property type="entry name" value="FYVE/PHD zinc finger"/>
    <property type="match status" value="1"/>
</dbReference>
<evidence type="ECO:0000313" key="2">
    <source>
        <dbReference type="Proteomes" id="UP000029518"/>
    </source>
</evidence>
<accession>A0A089LDW2</accession>